<sequence>MSAPTNGHDRKRLIGRVTGAVTGRVVEVVDPDIVLEHVDVNAIVERMDIDAVVQRVDVDALLQQVDVDALLARVDVNAILARVDIDALVDRVDVNGLMARVDMDALLAQVDMEAVVARSGIPEVVAESTSHMAGSALDLARRQLVGLDVVVDRFVDRLFRRKHPERHEGPPLLTSAAPEGRAGRRSVSGHYTGPVSRAAAGALDILVITTLYTVGYAGVSLLWRAFTGNSLSGDRSTPLAIAAMALWAFLYVFVSLAVAGRTVGKALVGLRVVRSDGGTPAVRKVFLRTLVQPFSAALLMLGYLPVLLQKEHRSAHDLIAGTAVVYDWGDRTAEMPGPLSEFLNRNQEPAA</sequence>
<reference evidence="9 10" key="1">
    <citation type="submission" date="2019-01" db="EMBL/GenBank/DDBJ databases">
        <title>Nocardioides guangzhouensis sp. nov., an actinobacterium isolated from soil.</title>
        <authorList>
            <person name="Fu Y."/>
            <person name="Cai Y."/>
            <person name="Lin Z."/>
            <person name="Chen P."/>
        </authorList>
    </citation>
    <scope>NUCLEOTIDE SEQUENCE [LARGE SCALE GENOMIC DNA]</scope>
    <source>
        <strain evidence="9 10">130</strain>
    </source>
</reference>
<comment type="caution">
    <text evidence="9">The sequence shown here is derived from an EMBL/GenBank/DDBJ whole genome shotgun (WGS) entry which is preliminary data.</text>
</comment>
<feature type="region of interest" description="Disordered" evidence="6">
    <location>
        <begin position="166"/>
        <end position="189"/>
    </location>
</feature>
<dbReference type="GO" id="GO:0005886">
    <property type="term" value="C:plasma membrane"/>
    <property type="evidence" value="ECO:0007669"/>
    <property type="project" value="UniProtKB-SubCell"/>
</dbReference>
<feature type="transmembrane region" description="Helical" evidence="7">
    <location>
        <begin position="205"/>
        <end position="226"/>
    </location>
</feature>
<evidence type="ECO:0000256" key="3">
    <source>
        <dbReference type="ARBA" id="ARBA00022692"/>
    </source>
</evidence>
<protein>
    <submittedName>
        <fullName evidence="9">RDD family protein</fullName>
    </submittedName>
</protein>
<keyword evidence="2" id="KW-1003">Cell membrane</keyword>
<evidence type="ECO:0000259" key="8">
    <source>
        <dbReference type="Pfam" id="PF06271"/>
    </source>
</evidence>
<dbReference type="Proteomes" id="UP000295198">
    <property type="component" value="Unassembled WGS sequence"/>
</dbReference>
<dbReference type="Pfam" id="PF06271">
    <property type="entry name" value="RDD"/>
    <property type="match status" value="1"/>
</dbReference>
<feature type="domain" description="RDD" evidence="8">
    <location>
        <begin position="191"/>
        <end position="321"/>
    </location>
</feature>
<evidence type="ECO:0000256" key="2">
    <source>
        <dbReference type="ARBA" id="ARBA00022475"/>
    </source>
</evidence>
<dbReference type="PANTHER" id="PTHR36115">
    <property type="entry name" value="PROLINE-RICH ANTIGEN HOMOLOG-RELATED"/>
    <property type="match status" value="1"/>
</dbReference>
<dbReference type="OrthoDB" id="3826662at2"/>
<keyword evidence="4 7" id="KW-1133">Transmembrane helix</keyword>
<keyword evidence="3 7" id="KW-0812">Transmembrane</keyword>
<dbReference type="EMBL" id="SDKM01000002">
    <property type="protein sequence ID" value="RYP88631.1"/>
    <property type="molecule type" value="Genomic_DNA"/>
</dbReference>
<dbReference type="RefSeq" id="WP_134713442.1">
    <property type="nucleotide sequence ID" value="NZ_SDKM01000002.1"/>
</dbReference>
<evidence type="ECO:0000256" key="5">
    <source>
        <dbReference type="ARBA" id="ARBA00023136"/>
    </source>
</evidence>
<evidence type="ECO:0000256" key="7">
    <source>
        <dbReference type="SAM" id="Phobius"/>
    </source>
</evidence>
<organism evidence="9 10">
    <name type="scientific">Nocardioides guangzhouensis</name>
    <dbReference type="NCBI Taxonomy" id="2497878"/>
    <lineage>
        <taxon>Bacteria</taxon>
        <taxon>Bacillati</taxon>
        <taxon>Actinomycetota</taxon>
        <taxon>Actinomycetes</taxon>
        <taxon>Propionibacteriales</taxon>
        <taxon>Nocardioidaceae</taxon>
        <taxon>Nocardioides</taxon>
    </lineage>
</organism>
<accession>A0A4Q4ZLZ2</accession>
<evidence type="ECO:0000256" key="1">
    <source>
        <dbReference type="ARBA" id="ARBA00004651"/>
    </source>
</evidence>
<evidence type="ECO:0000313" key="10">
    <source>
        <dbReference type="Proteomes" id="UP000295198"/>
    </source>
</evidence>
<evidence type="ECO:0000313" key="9">
    <source>
        <dbReference type="EMBL" id="RYP88631.1"/>
    </source>
</evidence>
<gene>
    <name evidence="9" type="ORF">EKO23_01715</name>
</gene>
<comment type="subcellular location">
    <subcellularLocation>
        <location evidence="1">Cell membrane</location>
        <topology evidence="1">Multi-pass membrane protein</topology>
    </subcellularLocation>
</comment>
<proteinExistence type="predicted"/>
<name>A0A4Q4ZLZ2_9ACTN</name>
<evidence type="ECO:0000256" key="6">
    <source>
        <dbReference type="SAM" id="MobiDB-lite"/>
    </source>
</evidence>
<feature type="transmembrane region" description="Helical" evidence="7">
    <location>
        <begin position="290"/>
        <end position="308"/>
    </location>
</feature>
<dbReference type="InterPro" id="IPR051791">
    <property type="entry name" value="Pra-immunoreactive"/>
</dbReference>
<feature type="transmembrane region" description="Helical" evidence="7">
    <location>
        <begin position="238"/>
        <end position="259"/>
    </location>
</feature>
<keyword evidence="10" id="KW-1185">Reference proteome</keyword>
<keyword evidence="5 7" id="KW-0472">Membrane</keyword>
<dbReference type="InterPro" id="IPR010432">
    <property type="entry name" value="RDD"/>
</dbReference>
<dbReference type="AlphaFoldDB" id="A0A4Q4ZLZ2"/>
<evidence type="ECO:0000256" key="4">
    <source>
        <dbReference type="ARBA" id="ARBA00022989"/>
    </source>
</evidence>